<evidence type="ECO:0000313" key="2">
    <source>
        <dbReference type="EMBL" id="KAF9461745.1"/>
    </source>
</evidence>
<evidence type="ECO:0000313" key="3">
    <source>
        <dbReference type="Proteomes" id="UP000807353"/>
    </source>
</evidence>
<protein>
    <submittedName>
        <fullName evidence="2">Uncharacterized protein</fullName>
    </submittedName>
</protein>
<evidence type="ECO:0000256" key="1">
    <source>
        <dbReference type="SAM" id="MobiDB-lite"/>
    </source>
</evidence>
<name>A0A9P5Y3S5_9AGAR</name>
<dbReference type="Proteomes" id="UP000807353">
    <property type="component" value="Unassembled WGS sequence"/>
</dbReference>
<feature type="non-terminal residue" evidence="2">
    <location>
        <position position="173"/>
    </location>
</feature>
<comment type="caution">
    <text evidence="2">The sequence shown here is derived from an EMBL/GenBank/DDBJ whole genome shotgun (WGS) entry which is preliminary data.</text>
</comment>
<feature type="compositionally biased region" description="Polar residues" evidence="1">
    <location>
        <begin position="118"/>
        <end position="128"/>
    </location>
</feature>
<feature type="region of interest" description="Disordered" evidence="1">
    <location>
        <begin position="118"/>
        <end position="140"/>
    </location>
</feature>
<reference evidence="2" key="1">
    <citation type="submission" date="2020-11" db="EMBL/GenBank/DDBJ databases">
        <authorList>
            <consortium name="DOE Joint Genome Institute"/>
            <person name="Ahrendt S."/>
            <person name="Riley R."/>
            <person name="Andreopoulos W."/>
            <person name="Labutti K."/>
            <person name="Pangilinan J."/>
            <person name="Ruiz-Duenas F.J."/>
            <person name="Barrasa J.M."/>
            <person name="Sanchez-Garcia M."/>
            <person name="Camarero S."/>
            <person name="Miyauchi S."/>
            <person name="Serrano A."/>
            <person name="Linde D."/>
            <person name="Babiker R."/>
            <person name="Drula E."/>
            <person name="Ayuso-Fernandez I."/>
            <person name="Pacheco R."/>
            <person name="Padilla G."/>
            <person name="Ferreira P."/>
            <person name="Barriuso J."/>
            <person name="Kellner H."/>
            <person name="Castanera R."/>
            <person name="Alfaro M."/>
            <person name="Ramirez L."/>
            <person name="Pisabarro A.G."/>
            <person name="Kuo A."/>
            <person name="Tritt A."/>
            <person name="Lipzen A."/>
            <person name="He G."/>
            <person name="Yan M."/>
            <person name="Ng V."/>
            <person name="Cullen D."/>
            <person name="Martin F."/>
            <person name="Rosso M.-N."/>
            <person name="Henrissat B."/>
            <person name="Hibbett D."/>
            <person name="Martinez A.T."/>
            <person name="Grigoriev I.V."/>
        </authorList>
    </citation>
    <scope>NUCLEOTIDE SEQUENCE</scope>
    <source>
        <strain evidence="2">CBS 247.69</strain>
    </source>
</reference>
<keyword evidence="3" id="KW-1185">Reference proteome</keyword>
<gene>
    <name evidence="2" type="ORF">BDZ94DRAFT_1263262</name>
</gene>
<proteinExistence type="predicted"/>
<dbReference type="AlphaFoldDB" id="A0A9P5Y3S5"/>
<accession>A0A9P5Y3S5</accession>
<organism evidence="2 3">
    <name type="scientific">Collybia nuda</name>
    <dbReference type="NCBI Taxonomy" id="64659"/>
    <lineage>
        <taxon>Eukaryota</taxon>
        <taxon>Fungi</taxon>
        <taxon>Dikarya</taxon>
        <taxon>Basidiomycota</taxon>
        <taxon>Agaricomycotina</taxon>
        <taxon>Agaricomycetes</taxon>
        <taxon>Agaricomycetidae</taxon>
        <taxon>Agaricales</taxon>
        <taxon>Tricholomatineae</taxon>
        <taxon>Clitocybaceae</taxon>
        <taxon>Collybia</taxon>
    </lineage>
</organism>
<dbReference type="EMBL" id="MU150280">
    <property type="protein sequence ID" value="KAF9461745.1"/>
    <property type="molecule type" value="Genomic_DNA"/>
</dbReference>
<sequence length="173" mass="18539">MGGGGRAGEGTRFGQVNGPDCSPLLYTNSSIRAVRIHLSIFPSPRTPDTPFPPSQRCRLMLDARLDEPCRECSSRLSLHGDQPPPKTQCIVRSQISLPNKPTNRSRGYAIPGRASLASLSGDSSTCAQNPGRGGRALPHSSTPLSHTPIWDFVCAGPASFGALVLRRIFVFSK</sequence>